<evidence type="ECO:0000313" key="11">
    <source>
        <dbReference type="WBParaSite" id="PSAMB.scaffold510size48681.g6452.t1"/>
    </source>
</evidence>
<evidence type="ECO:0000259" key="9">
    <source>
        <dbReference type="PROSITE" id="PS50923"/>
    </source>
</evidence>
<feature type="domain" description="Sushi" evidence="9">
    <location>
        <begin position="606"/>
        <end position="669"/>
    </location>
</feature>
<feature type="domain" description="C-type lectin" evidence="8">
    <location>
        <begin position="1998"/>
        <end position="2103"/>
    </location>
</feature>
<evidence type="ECO:0000256" key="6">
    <source>
        <dbReference type="PROSITE-ProRule" id="PRU00302"/>
    </source>
</evidence>
<dbReference type="InterPro" id="IPR000436">
    <property type="entry name" value="Sushi_SCR_CCP_dom"/>
</dbReference>
<dbReference type="SUPFAM" id="SSF56436">
    <property type="entry name" value="C-type lectin-like"/>
    <property type="match status" value="1"/>
</dbReference>
<feature type="domain" description="Sushi" evidence="9">
    <location>
        <begin position="797"/>
        <end position="857"/>
    </location>
</feature>
<keyword evidence="5" id="KW-0325">Glycoprotein</keyword>
<feature type="signal peptide" evidence="7">
    <location>
        <begin position="1"/>
        <end position="20"/>
    </location>
</feature>
<evidence type="ECO:0000256" key="3">
    <source>
        <dbReference type="ARBA" id="ARBA00022737"/>
    </source>
</evidence>
<dbReference type="InterPro" id="IPR016187">
    <property type="entry name" value="CTDL_fold"/>
</dbReference>
<feature type="disulfide bond" evidence="6">
    <location>
        <begin position="371"/>
        <end position="398"/>
    </location>
</feature>
<dbReference type="PROSITE" id="PS50041">
    <property type="entry name" value="C_TYPE_LECTIN_2"/>
    <property type="match status" value="1"/>
</dbReference>
<name>A0A914WST3_9BILA</name>
<proteinExistence type="predicted"/>
<keyword evidence="2 7" id="KW-0732">Signal</keyword>
<dbReference type="WBParaSite" id="PSAMB.scaffold510size48681.g6452.t1">
    <property type="protein sequence ID" value="PSAMB.scaffold510size48681.g6452.t1"/>
    <property type="gene ID" value="PSAMB.scaffold510size48681.g6452"/>
</dbReference>
<dbReference type="SMART" id="SM00032">
    <property type="entry name" value="CCP"/>
    <property type="match status" value="22"/>
</dbReference>
<feature type="domain" description="Sushi" evidence="9">
    <location>
        <begin position="348"/>
        <end position="400"/>
    </location>
</feature>
<feature type="domain" description="Sushi" evidence="9">
    <location>
        <begin position="1118"/>
        <end position="1183"/>
    </location>
</feature>
<feature type="chain" id="PRO_5037585928" evidence="7">
    <location>
        <begin position="21"/>
        <end position="2123"/>
    </location>
</feature>
<dbReference type="Proteomes" id="UP000887566">
    <property type="component" value="Unplaced"/>
</dbReference>
<evidence type="ECO:0000259" key="8">
    <source>
        <dbReference type="PROSITE" id="PS50041"/>
    </source>
</evidence>
<dbReference type="PANTHER" id="PTHR19325:SF575">
    <property type="entry name" value="LOCOMOTION-RELATED PROTEIN HIKARU GENKI"/>
    <property type="match status" value="1"/>
</dbReference>
<dbReference type="InterPro" id="IPR050350">
    <property type="entry name" value="Compl-Cell_Adhes-Reg"/>
</dbReference>
<keyword evidence="10" id="KW-1185">Reference proteome</keyword>
<dbReference type="PANTHER" id="PTHR19325">
    <property type="entry name" value="COMPLEMENT COMPONENT-RELATED SUSHI DOMAIN-CONTAINING"/>
    <property type="match status" value="1"/>
</dbReference>
<feature type="domain" description="Sushi" evidence="9">
    <location>
        <begin position="915"/>
        <end position="987"/>
    </location>
</feature>
<dbReference type="InterPro" id="IPR016186">
    <property type="entry name" value="C-type_lectin-like/link_sf"/>
</dbReference>
<reference evidence="11" key="1">
    <citation type="submission" date="2022-11" db="UniProtKB">
        <authorList>
            <consortium name="WormBaseParasite"/>
        </authorList>
    </citation>
    <scope>IDENTIFICATION</scope>
</reference>
<evidence type="ECO:0000256" key="2">
    <source>
        <dbReference type="ARBA" id="ARBA00022729"/>
    </source>
</evidence>
<dbReference type="Gene3D" id="2.20.28.230">
    <property type="match status" value="1"/>
</dbReference>
<dbReference type="InterPro" id="IPR035976">
    <property type="entry name" value="Sushi/SCR/CCP_sf"/>
</dbReference>
<dbReference type="CDD" id="cd00033">
    <property type="entry name" value="CCP"/>
    <property type="match status" value="5"/>
</dbReference>
<feature type="disulfide bond" evidence="6">
    <location>
        <begin position="1414"/>
        <end position="1441"/>
    </location>
</feature>
<sequence>MMFFLFVALAVAFGSVSVTAAPACNRTWALANDNVYFITTTHPFIYIEDSDVESQYISIISKLFLNRFESYLKTTYTITAALAAAQAARLTVRSSKIQSETNMTVYVIQINQPNVTCKCTSTPCTNCATTPTAWNSQSKSGITGALNTFLGTGVNVPDYMFAMITYCWDKYSTSGPLTVQATGQQYECPILSSSSIPSLANAVVSYTTRNYSDFAVLSSPTTVTAGKVPIGTYATITGCTNGYAPIVTHNYWDLICGHPYGPNVVANGWNVPSEAQQYCQKACSPLPANATYTVSYGSLSGPYFTNATALVICATGYGFADVSAPKILTCVDGCSALPSVPNGKWKRTTCSVNNINNGTCLVPGDSIELACDGNYHANGSTTAVCLPDGTWGTNLGTCGCGSLTLAPNHGDFTYSPVDSNGFYQANTIATVTCDTNYTTTTGSTTATCTNGAWVGVGSLSSCTECCETALPVEANGKWSTTTTMTQSCYTPDVAVTLTCNANSAASPAAYTSINCVIGQGWPVIGGAGSNQRATCKSAVCTKLPDLIHGNITYSSENGDGTIPSGSTATVSCIDPAVPSTNPAPVTTATCLSTGQWDTQTLTDCLLTCPPLTRSDTVFEYYPAAGAHLNGAVAIISCAPDFGLAKNGSTSVTCTDGIWVEESDLASCIPCCSGTRPSDGNGQWGEDGTCYLPGESISLVCDEDFRANSSATKTTTCSPDGSWDTTDLAKCGCPPIETVYENGTISYIPAATNNAYQSNTIATVECSDGFGLPDPTVAVATCVEGQWTAIPAADVCKPCCKQPSEPDNGMWNVTKQCHFELDTVNLICKENFHSNGIAVITCQANQTWTDGDSCGCPSLTWPNGTFAFVPDQTNNLYQSNTDATLICDAGFSNSSAKLVALCVNGEWDTTSLSECEKCCATTLPTVENGEWSTTTANCYTSTENITLMCQEGYTPSDQALASIHCDDAEQSWPESDGLPGFQRATCVPVQCDKFSELLYANVTYSNGDTTNDMVPFGTTATVTCFSDAAEVPGLISTAICQPDGKWNVSLLNDCQPACPPLTRNDTSFMYYPVGALHLSGAVALALCDEGYGMLSSNGSAFATCTDGSWKEESLAACVPCCSKPPVDINGVWGDCDNSTCYLPGASISLMCNDDFHISGATKITTCGDDGSWNTNNLAVCGCKELTQTSGSFVYSPPLSDGYAQANTIATLSCDANYAKKDMSKVTVTCVNGEWSKLAMLTTCEKFLCGSITPAETRSSSNLLLTNGYKVGSVVTVSCFSNATQNGSAASTATCVATGPTNGEWQPSANLPDCLLCCQAVPATPNGVWDQLTSFPEVVKKCFVEDDVVSLMCNGGFDANGAKKTAKCLSNGTWETGLASCGCPAIETLFTNGTLSYSTESASGAYEANTAVTLICNSGSGLKTPQVAYCINGAWNNTLTDTCEACCNDVPDDKNGEWSSAMCSLDNTCVLPGDTVVLKCNENFHSNGTTSATCLDDLSWGTDLGSCGCKELPQVNSSFVYSPPLSDGYAQANTIATLSCDVNFAKNDMSKVTVTCVNGKWTGLESLTTCEKCCASSPPSVLLAQGSWSPSAQSCFSEYESTTLTCDNNTYPLTPSKTSITCKFYPNNTGYWPSDVKPLPVPDRSSCLPIICELITPISLLRPYSTLQATHDIRVGSVATVTCNADATPNPSAPSTATCIATGPKTGEWQPTSNLPDCLPCCKDLPVVANGNWGQVESFPEDVKKCYANGDVVSLLCDDNFHTSGSKTTLKCGTSILTPRNWNTSGAATCGCSNLPAPSAANVAGVSYFPPSLAGFYESNTIATLKCSAGYAVPAAKTYKASCVSGVWNGSFSSSTCLKCCSTTLPTDPVGVWAIAGAVAAADASCNLPTTTITLTCNYGFKTSGTATASCKADGTWGTGLGTCVLKTCTPLTIASGTVAYTNLISGNVPVESGATQKCFRNSRPAGVVVTSTCTDSGWSPATLSGCTPCPDASWTYLAATKKCYKFVNTKVASATAEVLCNNYGSGGHLAAINSANERTAITAIQLATAAASIEYWIGANMIADGTNYFNRDGTPASYLPWGSGEPNKNGEVVVLVGSDNNWYDFAITPTPIFPFICELPVDQV</sequence>
<evidence type="ECO:0000256" key="7">
    <source>
        <dbReference type="SAM" id="SignalP"/>
    </source>
</evidence>
<keyword evidence="3" id="KW-0677">Repeat</keyword>
<dbReference type="SMART" id="SM00034">
    <property type="entry name" value="CLECT"/>
    <property type="match status" value="1"/>
</dbReference>
<keyword evidence="1 6" id="KW-0768">Sushi</keyword>
<dbReference type="CDD" id="cd00037">
    <property type="entry name" value="CLECT"/>
    <property type="match status" value="1"/>
</dbReference>
<feature type="domain" description="Sushi" evidence="9">
    <location>
        <begin position="1377"/>
        <end position="1443"/>
    </location>
</feature>
<dbReference type="InterPro" id="IPR001304">
    <property type="entry name" value="C-type_lectin-like"/>
</dbReference>
<feature type="domain" description="Sushi" evidence="9">
    <location>
        <begin position="1856"/>
        <end position="1924"/>
    </location>
</feature>
<organism evidence="10 11">
    <name type="scientific">Plectus sambesii</name>
    <dbReference type="NCBI Taxonomy" id="2011161"/>
    <lineage>
        <taxon>Eukaryota</taxon>
        <taxon>Metazoa</taxon>
        <taxon>Ecdysozoa</taxon>
        <taxon>Nematoda</taxon>
        <taxon>Chromadorea</taxon>
        <taxon>Plectida</taxon>
        <taxon>Plectina</taxon>
        <taxon>Plectoidea</taxon>
        <taxon>Plectidae</taxon>
        <taxon>Plectus</taxon>
    </lineage>
</organism>
<dbReference type="PROSITE" id="PS50923">
    <property type="entry name" value="SUSHI"/>
    <property type="match status" value="8"/>
</dbReference>
<protein>
    <submittedName>
        <fullName evidence="11">Uncharacterized protein</fullName>
    </submittedName>
</protein>
<evidence type="ECO:0000256" key="4">
    <source>
        <dbReference type="ARBA" id="ARBA00023157"/>
    </source>
</evidence>
<keyword evidence="4 6" id="KW-1015">Disulfide bond</keyword>
<feature type="domain" description="Sushi" evidence="9">
    <location>
        <begin position="1245"/>
        <end position="1314"/>
    </location>
</feature>
<dbReference type="SUPFAM" id="SSF57535">
    <property type="entry name" value="Complement control module/SCR domain"/>
    <property type="match status" value="8"/>
</dbReference>
<dbReference type="Gene3D" id="2.10.70.10">
    <property type="entry name" value="Complement Module, domain 1"/>
    <property type="match status" value="9"/>
</dbReference>
<comment type="caution">
    <text evidence="6">Lacks conserved residue(s) required for the propagation of feature annotation.</text>
</comment>
<accession>A0A914WST3</accession>
<evidence type="ECO:0000313" key="10">
    <source>
        <dbReference type="Proteomes" id="UP000887566"/>
    </source>
</evidence>
<dbReference type="Pfam" id="PF00084">
    <property type="entry name" value="Sushi"/>
    <property type="match status" value="8"/>
</dbReference>
<evidence type="ECO:0000256" key="1">
    <source>
        <dbReference type="ARBA" id="ARBA00022659"/>
    </source>
</evidence>
<feature type="disulfide bond" evidence="6">
    <location>
        <begin position="1895"/>
        <end position="1922"/>
    </location>
</feature>
<evidence type="ECO:0000256" key="5">
    <source>
        <dbReference type="ARBA" id="ARBA00023180"/>
    </source>
</evidence>
<dbReference type="Gene3D" id="3.10.100.10">
    <property type="entry name" value="Mannose-Binding Protein A, subunit A"/>
    <property type="match status" value="1"/>
</dbReference>